<dbReference type="Pfam" id="PF05375">
    <property type="entry name" value="Pacifastin_I"/>
    <property type="match status" value="2"/>
</dbReference>
<evidence type="ECO:0000256" key="1">
    <source>
        <dbReference type="SAM" id="MobiDB-lite"/>
    </source>
</evidence>
<feature type="region of interest" description="Disordered" evidence="1">
    <location>
        <begin position="810"/>
        <end position="848"/>
    </location>
</feature>
<dbReference type="EMBL" id="LR824532">
    <property type="protein sequence ID" value="CAH1634848.1"/>
    <property type="molecule type" value="Genomic_DNA"/>
</dbReference>
<feature type="domain" description="VWFC" evidence="3">
    <location>
        <begin position="476"/>
        <end position="540"/>
    </location>
</feature>
<feature type="compositionally biased region" description="Basic and acidic residues" evidence="1">
    <location>
        <begin position="820"/>
        <end position="832"/>
    </location>
</feature>
<gene>
    <name evidence="4" type="ORF">SPLIT_LOCUS210</name>
</gene>
<feature type="domain" description="VWFC" evidence="3">
    <location>
        <begin position="102"/>
        <end position="178"/>
    </location>
</feature>
<evidence type="ECO:0000313" key="4">
    <source>
        <dbReference type="EMBL" id="CAH1634848.1"/>
    </source>
</evidence>
<feature type="chain" id="PRO_5040171176" description="VWFC domain-containing protein" evidence="2">
    <location>
        <begin position="17"/>
        <end position="1428"/>
    </location>
</feature>
<feature type="signal peptide" evidence="2">
    <location>
        <begin position="1"/>
        <end position="16"/>
    </location>
</feature>
<evidence type="ECO:0000256" key="2">
    <source>
        <dbReference type="SAM" id="SignalP"/>
    </source>
</evidence>
<reference evidence="4" key="1">
    <citation type="submission" date="2022-02" db="EMBL/GenBank/DDBJ databases">
        <authorList>
            <person name="King R."/>
        </authorList>
    </citation>
    <scope>NUCLEOTIDE SEQUENCE</scope>
</reference>
<dbReference type="InterPro" id="IPR008037">
    <property type="entry name" value="Pacifastin_dom"/>
</dbReference>
<dbReference type="InterPro" id="IPR001007">
    <property type="entry name" value="VWF_dom"/>
</dbReference>
<accession>A0A9P0MYA4</accession>
<evidence type="ECO:0000313" key="5">
    <source>
        <dbReference type="Proteomes" id="UP001153321"/>
    </source>
</evidence>
<keyword evidence="5" id="KW-1185">Reference proteome</keyword>
<dbReference type="Proteomes" id="UP001153321">
    <property type="component" value="Chromosome 1"/>
</dbReference>
<organism evidence="4 5">
    <name type="scientific">Spodoptera littoralis</name>
    <name type="common">Egyptian cotton leafworm</name>
    <dbReference type="NCBI Taxonomy" id="7109"/>
    <lineage>
        <taxon>Eukaryota</taxon>
        <taxon>Metazoa</taxon>
        <taxon>Ecdysozoa</taxon>
        <taxon>Arthropoda</taxon>
        <taxon>Hexapoda</taxon>
        <taxon>Insecta</taxon>
        <taxon>Pterygota</taxon>
        <taxon>Neoptera</taxon>
        <taxon>Endopterygota</taxon>
        <taxon>Lepidoptera</taxon>
        <taxon>Glossata</taxon>
        <taxon>Ditrysia</taxon>
        <taxon>Noctuoidea</taxon>
        <taxon>Noctuidae</taxon>
        <taxon>Amphipyrinae</taxon>
        <taxon>Spodoptera</taxon>
    </lineage>
</organism>
<feature type="domain" description="VWFC" evidence="3">
    <location>
        <begin position="206"/>
        <end position="270"/>
    </location>
</feature>
<proteinExistence type="predicted"/>
<feature type="compositionally biased region" description="Basic residues" evidence="1">
    <location>
        <begin position="833"/>
        <end position="848"/>
    </location>
</feature>
<dbReference type="SMART" id="SM00215">
    <property type="entry name" value="VWC_out"/>
    <property type="match status" value="4"/>
</dbReference>
<sequence>MHRPLWLILLATVCEAFYDEYNLYNWDNDRVDGHRPNDLHVHFMHGNFTDTLRRFAGTYYDDSRRAKDNKLTYDKLKSRLRGLKVYTFLSHSEDFETAQSSQLPLSEGSTYCTMGRNTKVGCNHCTCVAGQLYMCTGMICPFKPHIKHKPNKTLRASRSECVDGTSYMDDKGCNQCYCIDNTEYCTLNDCGSLGGEMRKLRTDFKCVNGTSFMDDEGCNRCFCVNNRAICTMKACLKISDKDKALLRATRSECVEGTSYMDAEGCNRCYCIDNTEYCSLQDCGFPGGKMLRIRTDVKCINGTSYMDDEGCNRCFCIDNNEVCTMKACIKESAFCLVGSVKQSICGECVCTTGRWDCPSCEYNELFTKIHKHKLRVQNPECDDHPAGDWFLDEDECNHCICMNNNKICTKMNCLKAEGSNKDKALRASRSECVDGTSYMDAEGCNHCYCIDNTEYCTLHDCGSLGGKMRKLRTDFKCVNGTSFMDDEGCNRCFCVNNHAICTMKACLKISDKDKALLRATRSECVEGTSYMDAEGCNRCYCIDNTEYCSLQDCGFPGGKMLRIRTDVECVNGTSYMDDEGCNRCFCIDNNEVCTLKACIEESAFCLIGSVKHTMCGECVCTTGLWDCPSCENNELFNKILNTRSSPRCYSGSSKMVDCGKCFCVSGKWICPICDEQHSRLDMSMTRRGGDRRCVHGERYKTDPCNYCVCVDGHDICTNTDCAAVKLDNVLRRKKECDTFDSKRIKCNRCTCMFGKWVCTHFKCKTKLNNDEIEYISWENDPFPEFVEITEAEDHDKVYVSNETFYADLLTSPNHHHTKHSSKSDRFKNYDKKSNRLRHKHRHRHHKHNTLRMSEQDLLGGENRKCKVGERFRLGACNYCYCNEHGVRVCSRHNCKNYKSAVNKTEYSPKQYKEELCKIGYRFRLDKCNYCYCNEHRKLICSKHKCAGSIPPPSYLRSIFDMDCEVGHVLVDSCIICTCTENKTYVCVTENKDECEPLDISQRIYSDDDDDVCFNGTKRPINSCNYCYCRDGIEFCTLKPCWNNIQTPYIFMEPECDEDTPIPSPDPCNTCICIDSDILCTNIPCPLHTRTSDVSVMNHQNCVDGQVYSINYGCNDLCVCMKGKVICTKKRCFDVLRSGLTELEIVRSLLQSDYSQSQMTQPAPGSGCRQNKLYRPEDDDPDCPNVCICDGNELLCTRRKCDKKVSTFIKAKTGFQALRGSLKRHICNDYEQIPTDSPCLICVCFNGGPVCTPADCALDPKINYDSDEESEEFKKIVREFVGTESKSIRPGKDSTFCEPFTFFSPDGNRFCRSCFCLHNGLALCLLSICKYHRDDHKPIVHLDLQKSCVPGDVTRPHRCVYCTCSSKAVWFCQKEDESMCHETDCDDSDEFHMGFSPYCAECKCASKQRYCAIEAKSCPDYSKYVYDFLF</sequence>
<dbReference type="GO" id="GO:0030414">
    <property type="term" value="F:peptidase inhibitor activity"/>
    <property type="evidence" value="ECO:0007669"/>
    <property type="project" value="InterPro"/>
</dbReference>
<feature type="domain" description="VWFC" evidence="3">
    <location>
        <begin position="380"/>
        <end position="448"/>
    </location>
</feature>
<evidence type="ECO:0000259" key="3">
    <source>
        <dbReference type="SMART" id="SM00215"/>
    </source>
</evidence>
<name>A0A9P0MYA4_SPOLI</name>
<protein>
    <recommendedName>
        <fullName evidence="3">VWFC domain-containing protein</fullName>
    </recommendedName>
</protein>
<keyword evidence="2" id="KW-0732">Signal</keyword>